<dbReference type="AlphaFoldDB" id="A9NFQ9"/>
<name>A9NFQ9_ACHLI</name>
<gene>
    <name evidence="1" type="ordered locus">ACL_0572</name>
</gene>
<proteinExistence type="predicted"/>
<keyword evidence="2" id="KW-1185">Reference proteome</keyword>
<evidence type="ECO:0000313" key="2">
    <source>
        <dbReference type="Proteomes" id="UP000008558"/>
    </source>
</evidence>
<dbReference type="Proteomes" id="UP000008558">
    <property type="component" value="Chromosome"/>
</dbReference>
<dbReference type="HOGENOM" id="CLU_3021232_0_0_14"/>
<dbReference type="GeneID" id="43499676"/>
<dbReference type="RefSeq" id="WP_012242520.1">
    <property type="nucleotide sequence ID" value="NC_010163.1"/>
</dbReference>
<dbReference type="KEGG" id="acl:ACL_0572"/>
<organism evidence="1 2">
    <name type="scientific">Acholeplasma laidlawii (strain PG-8A)</name>
    <dbReference type="NCBI Taxonomy" id="441768"/>
    <lineage>
        <taxon>Bacteria</taxon>
        <taxon>Bacillati</taxon>
        <taxon>Mycoplasmatota</taxon>
        <taxon>Mollicutes</taxon>
        <taxon>Acholeplasmatales</taxon>
        <taxon>Acholeplasmataceae</taxon>
        <taxon>Acholeplasma</taxon>
    </lineage>
</organism>
<dbReference type="STRING" id="441768.ACL_0572"/>
<reference evidence="1 2" key="1">
    <citation type="journal article" date="2011" name="J. Bacteriol.">
        <title>Complete genome and proteome of Acholeplasma laidlawii.</title>
        <authorList>
            <person name="Lazarev V.N."/>
            <person name="Levitskii S.A."/>
            <person name="Basovskii Y.I."/>
            <person name="Chukin M.M."/>
            <person name="Akopian T.A."/>
            <person name="Vereshchagin V.V."/>
            <person name="Kostrjukova E.S."/>
            <person name="Kovaleva G.Y."/>
            <person name="Kazanov M.D."/>
            <person name="Malko D.B."/>
            <person name="Vitreschak A.G."/>
            <person name="Sernova N.V."/>
            <person name="Gelfand M.S."/>
            <person name="Demina I.A."/>
            <person name="Serebryakova M.V."/>
            <person name="Galyamina M.A."/>
            <person name="Vtyurin N.N."/>
            <person name="Rogov S.I."/>
            <person name="Alexeev D.G."/>
            <person name="Ladygina V.G."/>
            <person name="Govorun V.M."/>
        </authorList>
    </citation>
    <scope>NUCLEOTIDE SEQUENCE [LARGE SCALE GENOMIC DNA]</scope>
    <source>
        <strain evidence="1 2">PG-8A</strain>
    </source>
</reference>
<sequence length="55" mass="6685">MGKETEETVNQWKKDFENYNRPYENNLDDYASQSIEKDATDFAWKFILNYRNADK</sequence>
<protein>
    <submittedName>
        <fullName evidence="1">Uncharacterized protein</fullName>
    </submittedName>
</protein>
<accession>A9NFQ9</accession>
<evidence type="ECO:0000313" key="1">
    <source>
        <dbReference type="EMBL" id="ABX81189.1"/>
    </source>
</evidence>
<dbReference type="EMBL" id="CP000896">
    <property type="protein sequence ID" value="ABX81189.1"/>
    <property type="molecule type" value="Genomic_DNA"/>
</dbReference>